<name>A0A2K5AS05_9ARCH</name>
<evidence type="ECO:0000313" key="3">
    <source>
        <dbReference type="Proteomes" id="UP000236248"/>
    </source>
</evidence>
<keyword evidence="3" id="KW-1185">Reference proteome</keyword>
<dbReference type="AlphaFoldDB" id="A0A2K5AS05"/>
<keyword evidence="1" id="KW-0472">Membrane</keyword>
<organism evidence="2 3">
    <name type="scientific">Candidatus Nitrosocaldus cavascurensis</name>
    <dbReference type="NCBI Taxonomy" id="2058097"/>
    <lineage>
        <taxon>Archaea</taxon>
        <taxon>Nitrososphaerota</taxon>
        <taxon>Nitrososphaeria</taxon>
        <taxon>Candidatus Nitrosocaldales</taxon>
        <taxon>Candidatus Nitrosocaldaceae</taxon>
        <taxon>Candidatus Nitrosocaldus</taxon>
    </lineage>
</organism>
<evidence type="ECO:0000313" key="2">
    <source>
        <dbReference type="EMBL" id="SPC34399.1"/>
    </source>
</evidence>
<protein>
    <submittedName>
        <fullName evidence="2">Uncharacterized protein</fullName>
    </submittedName>
</protein>
<proteinExistence type="predicted"/>
<dbReference type="EMBL" id="LT981265">
    <property type="protein sequence ID" value="SPC34399.1"/>
    <property type="molecule type" value="Genomic_DNA"/>
</dbReference>
<dbReference type="KEGG" id="ncv:NCAV_1232"/>
<evidence type="ECO:0000256" key="1">
    <source>
        <dbReference type="SAM" id="Phobius"/>
    </source>
</evidence>
<keyword evidence="1" id="KW-0812">Transmembrane</keyword>
<feature type="transmembrane region" description="Helical" evidence="1">
    <location>
        <begin position="53"/>
        <end position="74"/>
    </location>
</feature>
<dbReference type="GeneID" id="41595236"/>
<keyword evidence="1" id="KW-1133">Transmembrane helix</keyword>
<sequence>MPCAICGARFAEHTCVYCKKSVCSGCIDDEARKCIKCKHLRSIPLAVFVRRNLYLFSLIALAWLFMVFPYPFLFGYEYSLHYTVLMPIIIASVAMLIPLVFLFRSWKKSGE</sequence>
<feature type="transmembrane region" description="Helical" evidence="1">
    <location>
        <begin position="80"/>
        <end position="103"/>
    </location>
</feature>
<gene>
    <name evidence="2" type="ORF">NCAV_1232</name>
</gene>
<dbReference type="Proteomes" id="UP000236248">
    <property type="component" value="Chromosome NCAV"/>
</dbReference>
<reference evidence="3" key="1">
    <citation type="submission" date="2018-01" db="EMBL/GenBank/DDBJ databases">
        <authorList>
            <person name="Kerou L M."/>
        </authorList>
    </citation>
    <scope>NUCLEOTIDE SEQUENCE [LARGE SCALE GENOMIC DNA]</scope>
    <source>
        <strain evidence="3">SCU2</strain>
    </source>
</reference>
<dbReference type="RefSeq" id="WP_103286939.1">
    <property type="nucleotide sequence ID" value="NZ_LT981265.1"/>
</dbReference>
<accession>A0A2K5AS05</accession>